<dbReference type="Proteomes" id="UP000295215">
    <property type="component" value="Unassembled WGS sequence"/>
</dbReference>
<accession>A0A4R7EXA3</accession>
<sequence length="126" mass="15104">MEVYEYAVIRFVPKVEREEFVNIGLVFFCKSSKNIYFKYHLDKKKITSFSTEVEYEVLKNHLETFQMIAEGKIQKTWITQFDIAERFRWITAIKSSCIQTSRPHSGIVTKEDLESTFERIFREMIL</sequence>
<dbReference type="RefSeq" id="WP_133713405.1">
    <property type="nucleotide sequence ID" value="NZ_SOAG01000027.1"/>
</dbReference>
<dbReference type="AlphaFoldDB" id="A0A4R7EXA3"/>
<reference evidence="1 2" key="1">
    <citation type="submission" date="2019-03" db="EMBL/GenBank/DDBJ databases">
        <title>Genomic Encyclopedia of Archaeal and Bacterial Type Strains, Phase II (KMG-II): from individual species to whole genera.</title>
        <authorList>
            <person name="Goeker M."/>
        </authorList>
    </citation>
    <scope>NUCLEOTIDE SEQUENCE [LARGE SCALE GENOMIC DNA]</scope>
    <source>
        <strain evidence="1 2">DSM 28213</strain>
    </source>
</reference>
<protein>
    <recommendedName>
        <fullName evidence="3">DUF3037 family protein</fullName>
    </recommendedName>
</protein>
<dbReference type="EMBL" id="SOAG01000027">
    <property type="protein sequence ID" value="TDS53840.1"/>
    <property type="molecule type" value="Genomic_DNA"/>
</dbReference>
<proteinExistence type="predicted"/>
<keyword evidence="2" id="KW-1185">Reference proteome</keyword>
<evidence type="ECO:0000313" key="2">
    <source>
        <dbReference type="Proteomes" id="UP000295215"/>
    </source>
</evidence>
<gene>
    <name evidence="1" type="ORF">C8P70_12737</name>
</gene>
<dbReference type="Pfam" id="PF11236">
    <property type="entry name" value="DUF3037"/>
    <property type="match status" value="1"/>
</dbReference>
<organism evidence="1 2">
    <name type="scientific">Myroides indicus</name>
    <dbReference type="NCBI Taxonomy" id="1323422"/>
    <lineage>
        <taxon>Bacteria</taxon>
        <taxon>Pseudomonadati</taxon>
        <taxon>Bacteroidota</taxon>
        <taxon>Flavobacteriia</taxon>
        <taxon>Flavobacteriales</taxon>
        <taxon>Flavobacteriaceae</taxon>
        <taxon>Myroides</taxon>
    </lineage>
</organism>
<dbReference type="OrthoDB" id="9803207at2"/>
<comment type="caution">
    <text evidence="1">The sequence shown here is derived from an EMBL/GenBank/DDBJ whole genome shotgun (WGS) entry which is preliminary data.</text>
</comment>
<evidence type="ECO:0008006" key="3">
    <source>
        <dbReference type="Google" id="ProtNLM"/>
    </source>
</evidence>
<evidence type="ECO:0000313" key="1">
    <source>
        <dbReference type="EMBL" id="TDS53840.1"/>
    </source>
</evidence>
<dbReference type="InterPro" id="IPR021398">
    <property type="entry name" value="DUF3037"/>
</dbReference>
<name>A0A4R7EXA3_9FLAO</name>